<accession>A0A926QWH3</accession>
<dbReference type="Gene3D" id="3.30.200.20">
    <property type="entry name" value="Phosphorylase Kinase, domain 1"/>
    <property type="match status" value="1"/>
</dbReference>
<dbReference type="AlphaFoldDB" id="A0A926QWH3"/>
<sequence>MAAEDQEVLQDRYWLEDCWEEHGDSVYWQAFDSAAGSEVFIQQLRPHTAPSRTHRKPGGAGADKEAVGVPGDLVRQVERLESPRSPHVLAVHDVFEQKGSLWVVMDPVQPFSLHQLLDEQGRLERGDAAYLGVELAQALDELHSAGIAHGQVDPHNVFFRADRSLAVAGYGLRPGPDEDRGPWVRPWQPGSRYTAPELASGKATSPPVPTASGDLWAMGMILHRILAGTGLLYGPLRRFRAVRKVHDARPPRIRGEHELNALLELLLSRHPGARASAGPALVTLRRIAEAHEPLAGGHWAVPNRKPRSLWDRLEAALIQLFTTVTSRVVTAFLTGVLVTYFGLHLVDRSSGPDAESAVLSSLVFGLASGSVLVAGKAVWHCLALLPRARRRRGDPGAPPSAGPPDRLPEGARAAGAPAAPPAVPGASPEAPLPAPPGVPACTPRLVLRDGPTRVGRPMLLEFALDVPEGHPWFRAPGDDREPAELMLVASARSADATVTPPCTGYRVQDGSSGPAAFTFTAHTPGSHRLRLTVYDRAHGVVLQELSATLVTAEPALVGSAPQRGPES</sequence>
<feature type="region of interest" description="Disordered" evidence="3">
    <location>
        <begin position="390"/>
        <end position="437"/>
    </location>
</feature>
<dbReference type="EMBL" id="JACVQF010000241">
    <property type="protein sequence ID" value="MBD0425167.1"/>
    <property type="molecule type" value="Genomic_DNA"/>
</dbReference>
<proteinExistence type="predicted"/>
<dbReference type="SUPFAM" id="SSF56112">
    <property type="entry name" value="Protein kinase-like (PK-like)"/>
    <property type="match status" value="1"/>
</dbReference>
<dbReference type="PROSITE" id="PS50011">
    <property type="entry name" value="PROTEIN_KINASE_DOM"/>
    <property type="match status" value="1"/>
</dbReference>
<keyword evidence="6" id="KW-1185">Reference proteome</keyword>
<dbReference type="RefSeq" id="WP_188186042.1">
    <property type="nucleotide sequence ID" value="NZ_JACVQF010000241.1"/>
</dbReference>
<reference evidence="5" key="2">
    <citation type="submission" date="2020-09" db="EMBL/GenBank/DDBJ databases">
        <authorList>
            <person name="Luo X."/>
        </authorList>
    </citation>
    <scope>NUCLEOTIDE SEQUENCE</scope>
    <source>
        <strain evidence="5">TRM S81-3</strain>
    </source>
</reference>
<dbReference type="PANTHER" id="PTHR24346:SF30">
    <property type="entry name" value="MATERNAL EMBRYONIC LEUCINE ZIPPER KINASE"/>
    <property type="match status" value="1"/>
</dbReference>
<feature type="domain" description="Protein kinase" evidence="4">
    <location>
        <begin position="1"/>
        <end position="294"/>
    </location>
</feature>
<keyword evidence="5" id="KW-0418">Kinase</keyword>
<dbReference type="Pfam" id="PF00069">
    <property type="entry name" value="Pkinase"/>
    <property type="match status" value="1"/>
</dbReference>
<keyword evidence="5" id="KW-0808">Transferase</keyword>
<dbReference type="Gene3D" id="1.10.510.10">
    <property type="entry name" value="Transferase(Phosphotransferase) domain 1"/>
    <property type="match status" value="1"/>
</dbReference>
<comment type="caution">
    <text evidence="5">The sequence shown here is derived from an EMBL/GenBank/DDBJ whole genome shotgun (WGS) entry which is preliminary data.</text>
</comment>
<evidence type="ECO:0000313" key="6">
    <source>
        <dbReference type="Proteomes" id="UP000621210"/>
    </source>
</evidence>
<evidence type="ECO:0000256" key="2">
    <source>
        <dbReference type="ARBA" id="ARBA00022840"/>
    </source>
</evidence>
<dbReference type="GO" id="GO:0005524">
    <property type="term" value="F:ATP binding"/>
    <property type="evidence" value="ECO:0007669"/>
    <property type="project" value="UniProtKB-KW"/>
</dbReference>
<dbReference type="PANTHER" id="PTHR24346">
    <property type="entry name" value="MAP/MICROTUBULE AFFINITY-REGULATING KINASE"/>
    <property type="match status" value="1"/>
</dbReference>
<evidence type="ECO:0000256" key="3">
    <source>
        <dbReference type="SAM" id="MobiDB-lite"/>
    </source>
</evidence>
<dbReference type="Proteomes" id="UP000621210">
    <property type="component" value="Unassembled WGS sequence"/>
</dbReference>
<evidence type="ECO:0000259" key="4">
    <source>
        <dbReference type="PROSITE" id="PS50011"/>
    </source>
</evidence>
<dbReference type="InterPro" id="IPR000719">
    <property type="entry name" value="Prot_kinase_dom"/>
</dbReference>
<dbReference type="GO" id="GO:0035556">
    <property type="term" value="P:intracellular signal transduction"/>
    <property type="evidence" value="ECO:0007669"/>
    <property type="project" value="TreeGrafter"/>
</dbReference>
<gene>
    <name evidence="5" type="ORF">H0H10_39375</name>
</gene>
<dbReference type="SMART" id="SM00220">
    <property type="entry name" value="S_TKc"/>
    <property type="match status" value="1"/>
</dbReference>
<feature type="region of interest" description="Disordered" evidence="3">
    <location>
        <begin position="47"/>
        <end position="66"/>
    </location>
</feature>
<dbReference type="GO" id="GO:0005737">
    <property type="term" value="C:cytoplasm"/>
    <property type="evidence" value="ECO:0007669"/>
    <property type="project" value="TreeGrafter"/>
</dbReference>
<dbReference type="InterPro" id="IPR011009">
    <property type="entry name" value="Kinase-like_dom_sf"/>
</dbReference>
<dbReference type="GO" id="GO:0004674">
    <property type="term" value="F:protein serine/threonine kinase activity"/>
    <property type="evidence" value="ECO:0007669"/>
    <property type="project" value="TreeGrafter"/>
</dbReference>
<protein>
    <submittedName>
        <fullName evidence="5">Protein kinase</fullName>
    </submittedName>
</protein>
<keyword evidence="2" id="KW-0067">ATP-binding</keyword>
<name>A0A926QWH3_9ACTN</name>
<evidence type="ECO:0000256" key="1">
    <source>
        <dbReference type="ARBA" id="ARBA00022741"/>
    </source>
</evidence>
<reference evidence="5" key="1">
    <citation type="submission" date="2020-09" db="EMBL/GenBank/DDBJ databases">
        <title>Streptomyces grisecoloratus sp. nov., isolated from cotton soil.</title>
        <authorList>
            <person name="Xing L."/>
        </authorList>
    </citation>
    <scope>NUCLEOTIDE SEQUENCE</scope>
    <source>
        <strain evidence="5">TRM S81-3</strain>
    </source>
</reference>
<evidence type="ECO:0000313" key="5">
    <source>
        <dbReference type="EMBL" id="MBD0425167.1"/>
    </source>
</evidence>
<keyword evidence="1" id="KW-0547">Nucleotide-binding</keyword>
<organism evidence="5 6">
    <name type="scientific">Streptomyces griseicoloratus</name>
    <dbReference type="NCBI Taxonomy" id="2752516"/>
    <lineage>
        <taxon>Bacteria</taxon>
        <taxon>Bacillati</taxon>
        <taxon>Actinomycetota</taxon>
        <taxon>Actinomycetes</taxon>
        <taxon>Kitasatosporales</taxon>
        <taxon>Streptomycetaceae</taxon>
        <taxon>Streptomyces</taxon>
    </lineage>
</organism>